<evidence type="ECO:0000256" key="6">
    <source>
        <dbReference type="SAM" id="Phobius"/>
    </source>
</evidence>
<feature type="transmembrane region" description="Helical" evidence="6">
    <location>
        <begin position="12"/>
        <end position="31"/>
    </location>
</feature>
<evidence type="ECO:0000313" key="8">
    <source>
        <dbReference type="WBParaSite" id="TREG1_73760.2"/>
    </source>
</evidence>
<dbReference type="Pfam" id="PF09446">
    <property type="entry name" value="VMA21"/>
    <property type="match status" value="1"/>
</dbReference>
<feature type="transmembrane region" description="Helical" evidence="6">
    <location>
        <begin position="37"/>
        <end position="62"/>
    </location>
</feature>
<dbReference type="InterPro" id="IPR019013">
    <property type="entry name" value="Vma21"/>
</dbReference>
<dbReference type="GO" id="GO:0031410">
    <property type="term" value="C:cytoplasmic vesicle"/>
    <property type="evidence" value="ECO:0007669"/>
    <property type="project" value="UniProtKB-KW"/>
</dbReference>
<dbReference type="Proteomes" id="UP000050795">
    <property type="component" value="Unassembled WGS sequence"/>
</dbReference>
<proteinExistence type="predicted"/>
<dbReference type="WBParaSite" id="TREG1_73760.2">
    <property type="protein sequence ID" value="TREG1_73760.2"/>
    <property type="gene ID" value="TREG1_73760"/>
</dbReference>
<sequence>MIELVDPRASRMLVLFSILIIVLPLSSLFISKFVLSASYIGAAVVSIVVVHIVLLGFIVVAFSETKPKKIQ</sequence>
<reference evidence="8" key="2">
    <citation type="submission" date="2023-11" db="UniProtKB">
        <authorList>
            <consortium name="WormBaseParasite"/>
        </authorList>
    </citation>
    <scope>IDENTIFICATION</scope>
</reference>
<keyword evidence="4 6" id="KW-0472">Membrane</keyword>
<evidence type="ECO:0000313" key="7">
    <source>
        <dbReference type="Proteomes" id="UP000050795"/>
    </source>
</evidence>
<evidence type="ECO:0000256" key="4">
    <source>
        <dbReference type="ARBA" id="ARBA00023136"/>
    </source>
</evidence>
<name>A0AA85K6K6_TRIRE</name>
<dbReference type="GO" id="GO:0070072">
    <property type="term" value="P:vacuolar proton-transporting V-type ATPase complex assembly"/>
    <property type="evidence" value="ECO:0007669"/>
    <property type="project" value="InterPro"/>
</dbReference>
<organism evidence="7 8">
    <name type="scientific">Trichobilharzia regenti</name>
    <name type="common">Nasal bird schistosome</name>
    <dbReference type="NCBI Taxonomy" id="157069"/>
    <lineage>
        <taxon>Eukaryota</taxon>
        <taxon>Metazoa</taxon>
        <taxon>Spiralia</taxon>
        <taxon>Lophotrochozoa</taxon>
        <taxon>Platyhelminthes</taxon>
        <taxon>Trematoda</taxon>
        <taxon>Digenea</taxon>
        <taxon>Strigeidida</taxon>
        <taxon>Schistosomatoidea</taxon>
        <taxon>Schistosomatidae</taxon>
        <taxon>Trichobilharzia</taxon>
    </lineage>
</organism>
<protein>
    <submittedName>
        <fullName evidence="8">Uncharacterized protein</fullName>
    </submittedName>
</protein>
<keyword evidence="1 6" id="KW-0812">Transmembrane</keyword>
<keyword evidence="2" id="KW-0256">Endoplasmic reticulum</keyword>
<reference evidence="7" key="1">
    <citation type="submission" date="2022-06" db="EMBL/GenBank/DDBJ databases">
        <authorList>
            <person name="Berger JAMES D."/>
            <person name="Berger JAMES D."/>
        </authorList>
    </citation>
    <scope>NUCLEOTIDE SEQUENCE [LARGE SCALE GENOMIC DNA]</scope>
</reference>
<dbReference type="AlphaFoldDB" id="A0AA85K6K6"/>
<accession>A0AA85K6K6</accession>
<keyword evidence="3 6" id="KW-1133">Transmembrane helix</keyword>
<evidence type="ECO:0000256" key="3">
    <source>
        <dbReference type="ARBA" id="ARBA00022989"/>
    </source>
</evidence>
<evidence type="ECO:0000256" key="1">
    <source>
        <dbReference type="ARBA" id="ARBA00022692"/>
    </source>
</evidence>
<keyword evidence="7" id="KW-1185">Reference proteome</keyword>
<evidence type="ECO:0000256" key="2">
    <source>
        <dbReference type="ARBA" id="ARBA00022824"/>
    </source>
</evidence>
<evidence type="ECO:0000256" key="5">
    <source>
        <dbReference type="ARBA" id="ARBA00023329"/>
    </source>
</evidence>
<keyword evidence="5" id="KW-0968">Cytoplasmic vesicle</keyword>